<comment type="caution">
    <text evidence="1">The sequence shown here is derived from an EMBL/GenBank/DDBJ whole genome shotgun (WGS) entry which is preliminary data.</text>
</comment>
<organism evidence="1 2">
    <name type="scientific">Aldrovandia affinis</name>
    <dbReference type="NCBI Taxonomy" id="143900"/>
    <lineage>
        <taxon>Eukaryota</taxon>
        <taxon>Metazoa</taxon>
        <taxon>Chordata</taxon>
        <taxon>Craniata</taxon>
        <taxon>Vertebrata</taxon>
        <taxon>Euteleostomi</taxon>
        <taxon>Actinopterygii</taxon>
        <taxon>Neopterygii</taxon>
        <taxon>Teleostei</taxon>
        <taxon>Notacanthiformes</taxon>
        <taxon>Halosauridae</taxon>
        <taxon>Aldrovandia</taxon>
    </lineage>
</organism>
<reference evidence="1" key="1">
    <citation type="journal article" date="2023" name="Science">
        <title>Genome structures resolve the early diversification of teleost fishes.</title>
        <authorList>
            <person name="Parey E."/>
            <person name="Louis A."/>
            <person name="Montfort J."/>
            <person name="Bouchez O."/>
            <person name="Roques C."/>
            <person name="Iampietro C."/>
            <person name="Lluch J."/>
            <person name="Castinel A."/>
            <person name="Donnadieu C."/>
            <person name="Desvignes T."/>
            <person name="Floi Bucao C."/>
            <person name="Jouanno E."/>
            <person name="Wen M."/>
            <person name="Mejri S."/>
            <person name="Dirks R."/>
            <person name="Jansen H."/>
            <person name="Henkel C."/>
            <person name="Chen W.J."/>
            <person name="Zahm M."/>
            <person name="Cabau C."/>
            <person name="Klopp C."/>
            <person name="Thompson A.W."/>
            <person name="Robinson-Rechavi M."/>
            <person name="Braasch I."/>
            <person name="Lecointre G."/>
            <person name="Bobe J."/>
            <person name="Postlethwait J.H."/>
            <person name="Berthelot C."/>
            <person name="Roest Crollius H."/>
            <person name="Guiguen Y."/>
        </authorList>
    </citation>
    <scope>NUCLEOTIDE SEQUENCE</scope>
    <source>
        <strain evidence="1">NC1722</strain>
    </source>
</reference>
<evidence type="ECO:0000313" key="1">
    <source>
        <dbReference type="EMBL" id="KAJ8388929.1"/>
    </source>
</evidence>
<sequence length="98" mass="11009">MNKLKLRRLRLAPTAEGWDGAVHTASGARTGMNAPCDQTLVPFIPSSPPQLQHDPLCDAMTLEQMLTLIVWNARFEHNCCGLKREPYDETKNCVLNIF</sequence>
<proteinExistence type="predicted"/>
<accession>A0AAD7RRA0</accession>
<protein>
    <submittedName>
        <fullName evidence="1">Uncharacterized protein</fullName>
    </submittedName>
</protein>
<evidence type="ECO:0000313" key="2">
    <source>
        <dbReference type="Proteomes" id="UP001221898"/>
    </source>
</evidence>
<dbReference type="EMBL" id="JAINUG010000188">
    <property type="protein sequence ID" value="KAJ8388929.1"/>
    <property type="molecule type" value="Genomic_DNA"/>
</dbReference>
<dbReference type="Proteomes" id="UP001221898">
    <property type="component" value="Unassembled WGS sequence"/>
</dbReference>
<gene>
    <name evidence="1" type="ORF">AAFF_G00124900</name>
</gene>
<name>A0AAD7RRA0_9TELE</name>
<keyword evidence="2" id="KW-1185">Reference proteome</keyword>
<dbReference type="AlphaFoldDB" id="A0AAD7RRA0"/>